<evidence type="ECO:0000259" key="2">
    <source>
        <dbReference type="Pfam" id="PF13699"/>
    </source>
</evidence>
<name>A0ABQ2JFT3_9DEIO</name>
<dbReference type="Pfam" id="PF13930">
    <property type="entry name" value="Endonuclea_NS_2"/>
    <property type="match status" value="1"/>
</dbReference>
<comment type="caution">
    <text evidence="4">The sequence shown here is derived from an EMBL/GenBank/DDBJ whole genome shotgun (WGS) entry which is preliminary data.</text>
</comment>
<sequence length="1156" mass="124063">MTFVHRPTTRKRAQTVAKLPLMSAPSPVEKQRSEARQALARHTARPVAAQRQAVQAPLRAATLDRQEVERLQQERQAVQAQLAVLPAGSERPAAPVARPVPDRPTTPDEWVTVLRHRAGEIEGQRLDSRAFVAFQALQRQVAQQLAQGFRADRGDIQNRYASYGEQLATLQRHPLSAPVARVVLGMVPPVERLPLQRATDEALQRLQAQEQAGLHFETAQSLQRQLAELDVEATQPVLARIQARRGGGSPLPDAIRRHLEQGLNHDLSRVRIHDDAEADKLAKGVNAVAFTTGADIFFRAGHFNPNTQSGLELLAHEVTHTVQQSQGRVGSGIDPDAGLEVEARAMGAKLARVMPSTKTLIPPVPHQHGLHAPGVYSAAAALGRAQQGAVTATLHRPFQALGLQRQAVPTIQRSFLGDQISGLAGQIPGYRELCLAFGRDLVTGKTLAQNPNAILDALAKLVPGPFQDMLRVVRGQNLIPKAWAWFQGELGKLRLGQALTEVKAAVTKFPPDLGAAKSALTRRADGLKRLVSGAGKHLAGIALTAIEAGLGPVGKKVMGLLRQSGDVVMQVLRDPAKFAGNLLRALTQGFTQFRSNAGRWLKDGLGSWLTGASGIQFPATLDVKGVFLTALSVMGLTYQALRGRLVKELGSGGEQKVALAEKAGGALASLTKGLHQAPEVKGQQGAIGQGVVESLKKEVTTSLMTAGAAKVASLLVPGGAFVQALLTAFNGVQTLISQGSQIMGVILNALGSVQAIAAGQVGAAAGFVERTIGGSIPVVLTFLGRLVGLGNIGTRIRNTVRKLRTRLDAGIDRLMGRIRKMLSGGKSERQAAGTQVAAGARTVTARIEPQGQAAHTLVFSSDGKTSSLMIHSRPRTFNEFITDLPIDTQHVDAAAIPHLQKLKSRAVAQATDIDQHNQNRQTTASNPDVVTKLEALATTIEAIMEQFKQNHVSIVRFGGLHNGEGTWMKAKVLNRRYLEGSKPQDRDDSALYRSLNAARPKAWVRGHLLNEGLGGPGTAYNLVTLTQAANNRSGQSHYHLFEKHIKAAIMSGKTVRYNVTARHGFHPVRSVQQQLAARLTSLPPGKERQDTEQFLKFLKFEQEQVALGLSVDWSELAFDNTTFTWTDAGGGSSGDVTNVLPDSLPVLTSLPRTPTP</sequence>
<feature type="domain" description="Type VII secretion system protein EssD-like" evidence="3">
    <location>
        <begin position="1000"/>
        <end position="1061"/>
    </location>
</feature>
<evidence type="ECO:0008006" key="6">
    <source>
        <dbReference type="Google" id="ProtNLM"/>
    </source>
</evidence>
<evidence type="ECO:0000259" key="3">
    <source>
        <dbReference type="Pfam" id="PF13930"/>
    </source>
</evidence>
<gene>
    <name evidence="4" type="ORF">GCM10010842_36110</name>
</gene>
<dbReference type="InterPro" id="IPR044929">
    <property type="entry name" value="DNA/RNA_non-sp_Endonuclease_sf"/>
</dbReference>
<dbReference type="RefSeq" id="WP_189059158.1">
    <property type="nucleotide sequence ID" value="NZ_BMOR01000030.1"/>
</dbReference>
<protein>
    <recommendedName>
        <fullName evidence="6">DUF4157 domain-containing protein</fullName>
    </recommendedName>
</protein>
<evidence type="ECO:0000313" key="5">
    <source>
        <dbReference type="Proteomes" id="UP000645517"/>
    </source>
</evidence>
<dbReference type="Pfam" id="PF13699">
    <property type="entry name" value="eCIS_core"/>
    <property type="match status" value="1"/>
</dbReference>
<organism evidence="4 5">
    <name type="scientific">Deinococcus daejeonensis</name>
    <dbReference type="NCBI Taxonomy" id="1007098"/>
    <lineage>
        <taxon>Bacteria</taxon>
        <taxon>Thermotogati</taxon>
        <taxon>Deinococcota</taxon>
        <taxon>Deinococci</taxon>
        <taxon>Deinococcales</taxon>
        <taxon>Deinococcaceae</taxon>
        <taxon>Deinococcus</taxon>
    </lineage>
</organism>
<dbReference type="InterPro" id="IPR044927">
    <property type="entry name" value="Endonuclea_NS_2"/>
</dbReference>
<accession>A0ABQ2JFT3</accession>
<dbReference type="Proteomes" id="UP000645517">
    <property type="component" value="Unassembled WGS sequence"/>
</dbReference>
<evidence type="ECO:0000313" key="4">
    <source>
        <dbReference type="EMBL" id="GGN45991.1"/>
    </source>
</evidence>
<evidence type="ECO:0000256" key="1">
    <source>
        <dbReference type="SAM" id="MobiDB-lite"/>
    </source>
</evidence>
<feature type="region of interest" description="Disordered" evidence="1">
    <location>
        <begin position="20"/>
        <end position="52"/>
    </location>
</feature>
<keyword evidence="5" id="KW-1185">Reference proteome</keyword>
<dbReference type="InterPro" id="IPR025295">
    <property type="entry name" value="eCIS_core_dom"/>
</dbReference>
<dbReference type="Gene3D" id="3.40.570.10">
    <property type="entry name" value="Extracellular Endonuclease, subunit A"/>
    <property type="match status" value="1"/>
</dbReference>
<reference evidence="5" key="1">
    <citation type="journal article" date="2019" name="Int. J. Syst. Evol. Microbiol.">
        <title>The Global Catalogue of Microorganisms (GCM) 10K type strain sequencing project: providing services to taxonomists for standard genome sequencing and annotation.</title>
        <authorList>
            <consortium name="The Broad Institute Genomics Platform"/>
            <consortium name="The Broad Institute Genome Sequencing Center for Infectious Disease"/>
            <person name="Wu L."/>
            <person name="Ma J."/>
        </authorList>
    </citation>
    <scope>NUCLEOTIDE SEQUENCE [LARGE SCALE GENOMIC DNA]</scope>
    <source>
        <strain evidence="5">JCM 16918</strain>
    </source>
</reference>
<proteinExistence type="predicted"/>
<feature type="domain" description="eCIS core" evidence="2">
    <location>
        <begin position="250"/>
        <end position="327"/>
    </location>
</feature>
<dbReference type="EMBL" id="BMOR01000030">
    <property type="protein sequence ID" value="GGN45991.1"/>
    <property type="molecule type" value="Genomic_DNA"/>
</dbReference>